<gene>
    <name evidence="2" type="ORF">CMQ_591</name>
</gene>
<dbReference type="HOGENOM" id="CLU_1219794_0_0_1"/>
<evidence type="ECO:0000313" key="3">
    <source>
        <dbReference type="Proteomes" id="UP000007796"/>
    </source>
</evidence>
<protein>
    <submittedName>
        <fullName evidence="2">Uncharacterized protein</fullName>
    </submittedName>
</protein>
<feature type="region of interest" description="Disordered" evidence="1">
    <location>
        <begin position="196"/>
        <end position="227"/>
    </location>
</feature>
<dbReference type="GeneID" id="25979284"/>
<sequence length="227" mass="24320">MPHDRATQQSLGLFHGYPAWYRKYQIDNYGLGSRTQLSSSAQVQFRAPHQASLQSDSSVNATSNGTAGIPLGQDARGVAVGSALETDGWRPRPVTLSWQPQQAVQREGGGENRNSILERMMSAMGLASAGQPGDQSVEVIGSQPVVPFTAGQQYRPRLDYPSHESSLPSENITRDFGPIAPPSAPSAFTFSENATTKDAFPATPPRGFTTYQSSLVTIRDDDGGAHA</sequence>
<feature type="compositionally biased region" description="Basic and acidic residues" evidence="1">
    <location>
        <begin position="218"/>
        <end position="227"/>
    </location>
</feature>
<dbReference type="InParanoid" id="F0XFA5"/>
<proteinExistence type="predicted"/>
<dbReference type="EMBL" id="GL629765">
    <property type="protein sequence ID" value="EFX03663.1"/>
    <property type="molecule type" value="Genomic_DNA"/>
</dbReference>
<feature type="compositionally biased region" description="Polar residues" evidence="1">
    <location>
        <begin position="51"/>
        <end position="66"/>
    </location>
</feature>
<keyword evidence="3" id="KW-1185">Reference proteome</keyword>
<organism evidence="3">
    <name type="scientific">Grosmannia clavigera (strain kw1407 / UAMH 11150)</name>
    <name type="common">Blue stain fungus</name>
    <name type="synonym">Graphiocladiella clavigera</name>
    <dbReference type="NCBI Taxonomy" id="655863"/>
    <lineage>
        <taxon>Eukaryota</taxon>
        <taxon>Fungi</taxon>
        <taxon>Dikarya</taxon>
        <taxon>Ascomycota</taxon>
        <taxon>Pezizomycotina</taxon>
        <taxon>Sordariomycetes</taxon>
        <taxon>Sordariomycetidae</taxon>
        <taxon>Ophiostomatales</taxon>
        <taxon>Ophiostomataceae</taxon>
        <taxon>Leptographium</taxon>
    </lineage>
</organism>
<evidence type="ECO:0000256" key="1">
    <source>
        <dbReference type="SAM" id="MobiDB-lite"/>
    </source>
</evidence>
<dbReference type="OrthoDB" id="5355510at2759"/>
<feature type="region of interest" description="Disordered" evidence="1">
    <location>
        <begin position="48"/>
        <end position="73"/>
    </location>
</feature>
<evidence type="ECO:0000313" key="2">
    <source>
        <dbReference type="EMBL" id="EFX03663.1"/>
    </source>
</evidence>
<dbReference type="RefSeq" id="XP_014173145.1">
    <property type="nucleotide sequence ID" value="XM_014317670.1"/>
</dbReference>
<dbReference type="Proteomes" id="UP000007796">
    <property type="component" value="Unassembled WGS sequence"/>
</dbReference>
<dbReference type="AlphaFoldDB" id="F0XFA5"/>
<reference evidence="2 3" key="1">
    <citation type="journal article" date="2011" name="Proc. Natl. Acad. Sci. U.S.A.">
        <title>Genome and transcriptome analyses of the mountain pine beetle-fungal symbiont Grosmannia clavigera, a lodgepole pine pathogen.</title>
        <authorList>
            <person name="DiGuistini S."/>
            <person name="Wang Y."/>
            <person name="Liao N.Y."/>
            <person name="Taylor G."/>
            <person name="Tanguay P."/>
            <person name="Feau N."/>
            <person name="Henrissat B."/>
            <person name="Chan S.K."/>
            <person name="Hesse-Orce U."/>
            <person name="Alamouti S.M."/>
            <person name="Tsui C.K.M."/>
            <person name="Docking R.T."/>
            <person name="Levasseur A."/>
            <person name="Haridas S."/>
            <person name="Robertson G."/>
            <person name="Birol I."/>
            <person name="Holt R.A."/>
            <person name="Marra M.A."/>
            <person name="Hamelin R.C."/>
            <person name="Hirst M."/>
            <person name="Jones S.J.M."/>
            <person name="Bohlmann J."/>
            <person name="Breuil C."/>
        </authorList>
    </citation>
    <scope>NUCLEOTIDE SEQUENCE [LARGE SCALE GENOMIC DNA]</scope>
    <source>
        <strain evidence="3">kw1407 / UAMH 11150</strain>
    </source>
</reference>
<name>F0XFA5_GROCL</name>
<accession>F0XFA5</accession>
<feature type="region of interest" description="Disordered" evidence="1">
    <location>
        <begin position="91"/>
        <end position="110"/>
    </location>
</feature>